<dbReference type="EMBL" id="PVWJ01000020">
    <property type="protein sequence ID" value="PSB03991.1"/>
    <property type="molecule type" value="Genomic_DNA"/>
</dbReference>
<dbReference type="OrthoDB" id="509728at2"/>
<dbReference type="Proteomes" id="UP000238762">
    <property type="component" value="Unassembled WGS sequence"/>
</dbReference>
<keyword evidence="2" id="KW-1185">Reference proteome</keyword>
<accession>A0A2T1C6W3</accession>
<proteinExistence type="predicted"/>
<reference evidence="1 2" key="1">
    <citation type="submission" date="2018-02" db="EMBL/GenBank/DDBJ databases">
        <authorList>
            <person name="Cohen D.B."/>
            <person name="Kent A.D."/>
        </authorList>
    </citation>
    <scope>NUCLEOTIDE SEQUENCE [LARGE SCALE GENOMIC DNA]</scope>
    <source>
        <strain evidence="1 2">CCAP 1448/3</strain>
    </source>
</reference>
<dbReference type="RefSeq" id="WP_106287747.1">
    <property type="nucleotide sequence ID" value="NZ_CAWNTC010000229.1"/>
</dbReference>
<comment type="caution">
    <text evidence="1">The sequence shown here is derived from an EMBL/GenBank/DDBJ whole genome shotgun (WGS) entry which is preliminary data.</text>
</comment>
<evidence type="ECO:0000313" key="2">
    <source>
        <dbReference type="Proteomes" id="UP000238762"/>
    </source>
</evidence>
<protein>
    <submittedName>
        <fullName evidence="1">Uncharacterized protein</fullName>
    </submittedName>
</protein>
<evidence type="ECO:0000313" key="1">
    <source>
        <dbReference type="EMBL" id="PSB03991.1"/>
    </source>
</evidence>
<name>A0A2T1C6W3_9CYAN</name>
<sequence length="183" mass="21014">MGLNRNLKKIALERLIYSLSIWLGILCLPGLTQIAPEASEKPLEINLLQTDSSVNRKDVLRGDRISATTIQVPSLWWTKEQFDPFSGRLINNWLIYTQAQGLERRVDILVNFQLWGLLDYIERYTLVNKFGTVGREYGYNIRVFNGQKELLAAYTCNLPAERPICNLWIEPSAQDSLQRGSKL</sequence>
<reference evidence="1 2" key="2">
    <citation type="submission" date="2018-03" db="EMBL/GenBank/DDBJ databases">
        <title>The ancient ancestry and fast evolution of plastids.</title>
        <authorList>
            <person name="Moore K.R."/>
            <person name="Magnabosco C."/>
            <person name="Momper L."/>
            <person name="Gold D.A."/>
            <person name="Bosak T."/>
            <person name="Fournier G.P."/>
        </authorList>
    </citation>
    <scope>NUCLEOTIDE SEQUENCE [LARGE SCALE GENOMIC DNA]</scope>
    <source>
        <strain evidence="1 2">CCAP 1448/3</strain>
    </source>
</reference>
<organism evidence="1 2">
    <name type="scientific">Merismopedia glauca CCAP 1448/3</name>
    <dbReference type="NCBI Taxonomy" id="1296344"/>
    <lineage>
        <taxon>Bacteria</taxon>
        <taxon>Bacillati</taxon>
        <taxon>Cyanobacteriota</taxon>
        <taxon>Cyanophyceae</taxon>
        <taxon>Synechococcales</taxon>
        <taxon>Merismopediaceae</taxon>
        <taxon>Merismopedia</taxon>
    </lineage>
</organism>
<gene>
    <name evidence="1" type="ORF">C7B64_05985</name>
</gene>
<dbReference type="AlphaFoldDB" id="A0A2T1C6W3"/>